<accession>A0A077M2N3</accession>
<dbReference type="CDD" id="cd01561">
    <property type="entry name" value="CBS_like"/>
    <property type="match status" value="1"/>
</dbReference>
<comment type="caution">
    <text evidence="5">The sequence shown here is derived from an EMBL/GenBank/DDBJ whole genome shotgun (WGS) entry which is preliminary data.</text>
</comment>
<keyword evidence="6" id="KW-1185">Reference proteome</keyword>
<evidence type="ECO:0000313" key="5">
    <source>
        <dbReference type="EMBL" id="CCH78480.1"/>
    </source>
</evidence>
<protein>
    <submittedName>
        <fullName evidence="5">Cysteine synthase</fullName>
        <ecNumber evidence="5">2.5.1.47</ecNumber>
    </submittedName>
</protein>
<comment type="similarity">
    <text evidence="2">Belongs to the cysteine synthase/cystathionine beta-synthase family.</text>
</comment>
<comment type="cofactor">
    <cofactor evidence="1">
        <name>pyridoxal 5'-phosphate</name>
        <dbReference type="ChEBI" id="CHEBI:597326"/>
    </cofactor>
</comment>
<dbReference type="SUPFAM" id="SSF53686">
    <property type="entry name" value="Tryptophan synthase beta subunit-like PLP-dependent enzymes"/>
    <property type="match status" value="1"/>
</dbReference>
<evidence type="ECO:0000256" key="2">
    <source>
        <dbReference type="ARBA" id="ARBA00007103"/>
    </source>
</evidence>
<dbReference type="FunFam" id="3.40.50.1100:FF:000118">
    <property type="entry name" value="Related to CYS4-cystathionine beta-synthase"/>
    <property type="match status" value="1"/>
</dbReference>
<evidence type="ECO:0000256" key="3">
    <source>
        <dbReference type="ARBA" id="ARBA00022898"/>
    </source>
</evidence>
<dbReference type="PANTHER" id="PTHR10314">
    <property type="entry name" value="CYSTATHIONINE BETA-SYNTHASE"/>
    <property type="match status" value="1"/>
</dbReference>
<evidence type="ECO:0000256" key="1">
    <source>
        <dbReference type="ARBA" id="ARBA00001933"/>
    </source>
</evidence>
<dbReference type="GO" id="GO:0004124">
    <property type="term" value="F:cysteine synthase activity"/>
    <property type="evidence" value="ECO:0007669"/>
    <property type="project" value="UniProtKB-EC"/>
</dbReference>
<feature type="domain" description="Tryptophan synthase beta chain-like PALP" evidence="4">
    <location>
        <begin position="4"/>
        <end position="275"/>
    </location>
</feature>
<dbReference type="EC" id="2.5.1.47" evidence="5"/>
<dbReference type="Pfam" id="PF00291">
    <property type="entry name" value="PALP"/>
    <property type="match status" value="1"/>
</dbReference>
<evidence type="ECO:0000313" key="6">
    <source>
        <dbReference type="Proteomes" id="UP000035721"/>
    </source>
</evidence>
<proteinExistence type="inferred from homology"/>
<name>A0A077M2N3_9MICO</name>
<dbReference type="STRING" id="1194083.BN12_30006"/>
<sequence length="303" mass="31917">MDLTELFGVEGTLLAKLENESRTGSVKDRPVRWMVDDPRTDQAHTVVEASGGNTGISLAVAGRELGKRVIITMSRKMSPGKVRRMEEAGAEVVLCPCVGLDSPANFINVAQRLGAEEGVWYVDQFNNPANVAAHAEGTGPEILAQVGDGLDCFVAGAGTGGTLTGVGRALKRRRPGIEIVLADPVGSILAAHLRGEQVEGGPYLVEGIGGDFLPPLLDFDVLDGAYEIDDLESAAHLAVLREAGIRVGSSSGTAIGAALAYLRDNPGRTVCALLADAGDRYLETWQDEDWLTGHGLPVMLSHP</sequence>
<gene>
    <name evidence="5" type="ORF">BN12_30006</name>
</gene>
<keyword evidence="5" id="KW-0808">Transferase</keyword>
<organism evidence="5 6">
    <name type="scientific">Nostocoides japonicum T1-X7</name>
    <dbReference type="NCBI Taxonomy" id="1194083"/>
    <lineage>
        <taxon>Bacteria</taxon>
        <taxon>Bacillati</taxon>
        <taxon>Actinomycetota</taxon>
        <taxon>Actinomycetes</taxon>
        <taxon>Micrococcales</taxon>
        <taxon>Intrasporangiaceae</taxon>
        <taxon>Nostocoides</taxon>
    </lineage>
</organism>
<dbReference type="EMBL" id="CAJB01000223">
    <property type="protein sequence ID" value="CCH78480.1"/>
    <property type="molecule type" value="Genomic_DNA"/>
</dbReference>
<dbReference type="InterPro" id="IPR036052">
    <property type="entry name" value="TrpB-like_PALP_sf"/>
</dbReference>
<dbReference type="InterPro" id="IPR001926">
    <property type="entry name" value="TrpB-like_PALP"/>
</dbReference>
<evidence type="ECO:0000259" key="4">
    <source>
        <dbReference type="Pfam" id="PF00291"/>
    </source>
</evidence>
<dbReference type="AlphaFoldDB" id="A0A077M2N3"/>
<dbReference type="InterPro" id="IPR050214">
    <property type="entry name" value="Cys_Synth/Cystath_Beta-Synth"/>
</dbReference>
<dbReference type="Gene3D" id="3.40.50.1100">
    <property type="match status" value="2"/>
</dbReference>
<reference evidence="5 6" key="1">
    <citation type="journal article" date="2013" name="ISME J.">
        <title>A metabolic model for members of the genus Tetrasphaera involved in enhanced biological phosphorus removal.</title>
        <authorList>
            <person name="Kristiansen R."/>
            <person name="Nguyen H.T.T."/>
            <person name="Saunders A.M."/>
            <person name="Nielsen J.L."/>
            <person name="Wimmer R."/>
            <person name="Le V.Q."/>
            <person name="McIlroy S.J."/>
            <person name="Petrovski S."/>
            <person name="Seviour R.J."/>
            <person name="Calteau A."/>
            <person name="Nielsen K.L."/>
            <person name="Nielsen P.H."/>
        </authorList>
    </citation>
    <scope>NUCLEOTIDE SEQUENCE [LARGE SCALE GENOMIC DNA]</scope>
    <source>
        <strain evidence="5 6">T1-X7</strain>
    </source>
</reference>
<keyword evidence="3" id="KW-0663">Pyridoxal phosphate</keyword>
<dbReference type="Proteomes" id="UP000035721">
    <property type="component" value="Unassembled WGS sequence"/>
</dbReference>